<keyword evidence="4" id="KW-0479">Metal-binding</keyword>
<feature type="region of interest" description="Disordered" evidence="16">
    <location>
        <begin position="561"/>
        <end position="583"/>
    </location>
</feature>
<dbReference type="InterPro" id="IPR013763">
    <property type="entry name" value="Cyclin-like_dom"/>
</dbReference>
<name>A0AA40LQ14_CNENI</name>
<evidence type="ECO:0000313" key="19">
    <source>
        <dbReference type="Proteomes" id="UP001177744"/>
    </source>
</evidence>
<keyword evidence="9" id="KW-0010">Activator</keyword>
<dbReference type="InterPro" id="IPR013137">
    <property type="entry name" value="Znf_TFIIB"/>
</dbReference>
<dbReference type="GO" id="GO:0008270">
    <property type="term" value="F:zinc ion binding"/>
    <property type="evidence" value="ECO:0007669"/>
    <property type="project" value="UniProtKB-KW"/>
</dbReference>
<evidence type="ECO:0000256" key="11">
    <source>
        <dbReference type="ARBA" id="ARBA00023242"/>
    </source>
</evidence>
<evidence type="ECO:0000256" key="13">
    <source>
        <dbReference type="ARBA" id="ARBA00063003"/>
    </source>
</evidence>
<keyword evidence="11" id="KW-0539">Nucleus</keyword>
<feature type="region of interest" description="Disordered" evidence="16">
    <location>
        <begin position="673"/>
        <end position="693"/>
    </location>
</feature>
<comment type="subunit">
    <text evidence="13">TFIIIB comprises at least the TATA-binding protein (TBP) and the B-related factor 1 (BRF1/TFIIIB90). Interacts with BDP1. Interacts with MAF1.</text>
</comment>
<feature type="region of interest" description="Disordered" evidence="16">
    <location>
        <begin position="245"/>
        <end position="285"/>
    </location>
</feature>
<keyword evidence="6 15" id="KW-0863">Zinc-finger</keyword>
<dbReference type="Gene3D" id="1.10.472.10">
    <property type="entry name" value="Cyclin-like"/>
    <property type="match status" value="2"/>
</dbReference>
<sequence>MTGRVCRGCGGTDIELDAARGDAVCTGCGSVLEDNIIVSEVQFVENSGGGSSAVGQFVSLDGAGKAPSLGGGFHVNLGKESRAQTLQNARRGVFGGSWVHREFIQGGTAGSTRQGARCGAGQPGAERGAGAQGEGPAIHHLGSQLQLNQHCLDTAFNFFKMAVSKHLTRGRKMTHVIAACLYLVCRTEGTPHMLLDLSDLLQVNVYVLGKTFLLLARELCINAPAIASPLGDVVLLSQRLEAPAAPSQRRASVRRPLSSWSPSGSRRSVETHTQTEGARMSAANSIHACQRSRRPAWGGWRSGPLPEVRGLQAPGEGPGEPVVEGQERVAPGGRGVRLRGGACAEAPVSADPCLYIPRFAHLLEFGEKNHEVSMTALRLLQRMKRDWMHTGRRPSGLCGAALLVAARMHDFRRTVKEVISVVKVCESTLRKRLTEFEDTPTSQLTVDEFMKIDLEEECDPPSYTAGQRKLRAKQLEQVLSRKLEEVEGEISSYQDEIETELENSRPKAKGALASLARDGPGEDTTASLFGEEDAEDEELEAAASHLNKDFYRELLGGGVPGSAEAAGSPSESGKPPALESLLGPLPTAASLGISDSIRECISSQSHESKDASGDGELDLSGIDDLEIDRYILNEAEARVKAELWMRENAEYLREQREKEARIAKEKELGIYKEQKPKKPCKRKEPIQASTAGEAIEKMLEQKRISSKINYSVLRDLDSKGGAQRPDAGPADRAGARKLPRRKKPAGRSAADPVASVGKRLRPMVSTQAAKKAAPGETLPPNPPARGCDPGRPAAVLVESGPVSYHPEEDVEEEDPDPDEEDGEPCVSALQMMGGSGEPAGLGFQRRAPAACPGDPAEAAGSLPRGGSRDGADCGF</sequence>
<dbReference type="Gene3D" id="2.20.25.10">
    <property type="match status" value="1"/>
</dbReference>
<evidence type="ECO:0000256" key="6">
    <source>
        <dbReference type="ARBA" id="ARBA00022771"/>
    </source>
</evidence>
<proteinExistence type="inferred from homology"/>
<dbReference type="CDD" id="cd20554">
    <property type="entry name" value="CYCLIN_TFIIIB90_rpt2"/>
    <property type="match status" value="1"/>
</dbReference>
<dbReference type="Proteomes" id="UP001177744">
    <property type="component" value="Unassembled WGS sequence"/>
</dbReference>
<dbReference type="GO" id="GO:0000995">
    <property type="term" value="F:RNA polymerase III general transcription initiation factor activity"/>
    <property type="evidence" value="ECO:0007669"/>
    <property type="project" value="TreeGrafter"/>
</dbReference>
<dbReference type="Pfam" id="PF07741">
    <property type="entry name" value="BRF1"/>
    <property type="match status" value="1"/>
</dbReference>
<accession>A0AA40LQ14</accession>
<dbReference type="InterPro" id="IPR036915">
    <property type="entry name" value="Cyclin-like_sf"/>
</dbReference>
<dbReference type="GO" id="GO:0000126">
    <property type="term" value="C:transcription factor TFIIIB complex"/>
    <property type="evidence" value="ECO:0007669"/>
    <property type="project" value="TreeGrafter"/>
</dbReference>
<dbReference type="Pfam" id="PF08271">
    <property type="entry name" value="Zn_Ribbon_TF"/>
    <property type="match status" value="1"/>
</dbReference>
<dbReference type="PANTHER" id="PTHR11618:SF4">
    <property type="entry name" value="TRANSCRIPTION FACTOR IIIB 90 KDA SUBUNIT"/>
    <property type="match status" value="1"/>
</dbReference>
<dbReference type="PANTHER" id="PTHR11618">
    <property type="entry name" value="TRANSCRIPTION INITIATION FACTOR IIB-RELATED"/>
    <property type="match status" value="1"/>
</dbReference>
<keyword evidence="10" id="KW-0804">Transcription</keyword>
<evidence type="ECO:0000256" key="9">
    <source>
        <dbReference type="ARBA" id="ARBA00023159"/>
    </source>
</evidence>
<dbReference type="FunFam" id="1.10.472.10:FF:000007">
    <property type="entry name" value="Transcription factor IIIB 90 kDa subunit"/>
    <property type="match status" value="1"/>
</dbReference>
<dbReference type="FunFam" id="1.10.472.10:FF:000002">
    <property type="entry name" value="Transcription factor IIIB 90 kDa subunit"/>
    <property type="match status" value="1"/>
</dbReference>
<feature type="region of interest" description="Disordered" evidence="16">
    <location>
        <begin position="108"/>
        <end position="133"/>
    </location>
</feature>
<evidence type="ECO:0000256" key="4">
    <source>
        <dbReference type="ARBA" id="ARBA00022723"/>
    </source>
</evidence>
<dbReference type="Gene3D" id="1.20.5.650">
    <property type="entry name" value="Single helix bin"/>
    <property type="match status" value="1"/>
</dbReference>
<evidence type="ECO:0000256" key="7">
    <source>
        <dbReference type="ARBA" id="ARBA00022833"/>
    </source>
</evidence>
<dbReference type="SUPFAM" id="SSF47954">
    <property type="entry name" value="Cyclin-like"/>
    <property type="match status" value="2"/>
</dbReference>
<evidence type="ECO:0000256" key="5">
    <source>
        <dbReference type="ARBA" id="ARBA00022737"/>
    </source>
</evidence>
<dbReference type="GO" id="GO:0070897">
    <property type="term" value="P:transcription preinitiation complex assembly"/>
    <property type="evidence" value="ECO:0007669"/>
    <property type="project" value="InterPro"/>
</dbReference>
<keyword evidence="3" id="KW-0597">Phosphoprotein</keyword>
<organism evidence="18 19">
    <name type="scientific">Cnephaeus nilssonii</name>
    <name type="common">Northern bat</name>
    <name type="synonym">Eptesicus nilssonii</name>
    <dbReference type="NCBI Taxonomy" id="3371016"/>
    <lineage>
        <taxon>Eukaryota</taxon>
        <taxon>Metazoa</taxon>
        <taxon>Chordata</taxon>
        <taxon>Craniata</taxon>
        <taxon>Vertebrata</taxon>
        <taxon>Euteleostomi</taxon>
        <taxon>Mammalia</taxon>
        <taxon>Eutheria</taxon>
        <taxon>Laurasiatheria</taxon>
        <taxon>Chiroptera</taxon>
        <taxon>Yangochiroptera</taxon>
        <taxon>Vespertilionidae</taxon>
        <taxon>Cnephaeus</taxon>
    </lineage>
</organism>
<dbReference type="SUPFAM" id="SSF57783">
    <property type="entry name" value="Zinc beta-ribbon"/>
    <property type="match status" value="1"/>
</dbReference>
<reference evidence="18" key="1">
    <citation type="submission" date="2023-06" db="EMBL/GenBank/DDBJ databases">
        <title>Reference genome for the Northern bat (Eptesicus nilssonii), a most northern bat species.</title>
        <authorList>
            <person name="Laine V.N."/>
            <person name="Pulliainen A.T."/>
            <person name="Lilley T.M."/>
        </authorList>
    </citation>
    <scope>NUCLEOTIDE SEQUENCE</scope>
    <source>
        <strain evidence="18">BLF_Eptnil</strain>
        <tissue evidence="18">Kidney</tissue>
    </source>
</reference>
<evidence type="ECO:0000256" key="8">
    <source>
        <dbReference type="ARBA" id="ARBA00023015"/>
    </source>
</evidence>
<keyword evidence="5" id="KW-0677">Repeat</keyword>
<dbReference type="SMART" id="SM00385">
    <property type="entry name" value="CYCLIN"/>
    <property type="match status" value="2"/>
</dbReference>
<dbReference type="PRINTS" id="PR00685">
    <property type="entry name" value="TIFACTORIIB"/>
</dbReference>
<dbReference type="CDD" id="cd20553">
    <property type="entry name" value="CYCLIN_TFIIIB90_rpt1"/>
    <property type="match status" value="1"/>
</dbReference>
<feature type="region of interest" description="Disordered" evidence="16">
    <location>
        <begin position="489"/>
        <end position="508"/>
    </location>
</feature>
<feature type="compositionally biased region" description="Low complexity" evidence="16">
    <location>
        <begin position="119"/>
        <end position="129"/>
    </location>
</feature>
<dbReference type="AlphaFoldDB" id="A0AA40LQ14"/>
<evidence type="ECO:0000256" key="14">
    <source>
        <dbReference type="ARBA" id="ARBA00072559"/>
    </source>
</evidence>
<protein>
    <recommendedName>
        <fullName evidence="14">Transcription factor IIIB 90 kDa subunit</fullName>
    </recommendedName>
    <alternativeName>
        <fullName evidence="12">B-related factor 1</fullName>
    </alternativeName>
</protein>
<dbReference type="InterPro" id="IPR000812">
    <property type="entry name" value="TFIIB"/>
</dbReference>
<dbReference type="GO" id="GO:0001006">
    <property type="term" value="F:RNA polymerase III type 3 promoter sequence-specific DNA binding"/>
    <property type="evidence" value="ECO:0007669"/>
    <property type="project" value="TreeGrafter"/>
</dbReference>
<evidence type="ECO:0000256" key="10">
    <source>
        <dbReference type="ARBA" id="ARBA00023163"/>
    </source>
</evidence>
<gene>
    <name evidence="18" type="ORF">QTO34_020207</name>
</gene>
<evidence type="ECO:0000256" key="3">
    <source>
        <dbReference type="ARBA" id="ARBA00022553"/>
    </source>
</evidence>
<dbReference type="GO" id="GO:0005634">
    <property type="term" value="C:nucleus"/>
    <property type="evidence" value="ECO:0007669"/>
    <property type="project" value="UniProtKB-SubCell"/>
</dbReference>
<dbReference type="EMBL" id="JAULJE010000009">
    <property type="protein sequence ID" value="KAK1339524.1"/>
    <property type="molecule type" value="Genomic_DNA"/>
</dbReference>
<dbReference type="FunFam" id="2.20.25.10:FF:000012">
    <property type="entry name" value="Putative transcription factor IIIB 90 kDa subunit"/>
    <property type="match status" value="1"/>
</dbReference>
<feature type="compositionally biased region" description="Acidic residues" evidence="16">
    <location>
        <begin position="808"/>
        <end position="823"/>
    </location>
</feature>
<dbReference type="Pfam" id="PF00382">
    <property type="entry name" value="TFIIB"/>
    <property type="match status" value="2"/>
</dbReference>
<evidence type="ECO:0000259" key="17">
    <source>
        <dbReference type="PROSITE" id="PS51134"/>
    </source>
</evidence>
<feature type="domain" description="TFIIB-type" evidence="17">
    <location>
        <begin position="2"/>
        <end position="33"/>
    </location>
</feature>
<comment type="caution">
    <text evidence="18">The sequence shown here is derived from an EMBL/GenBank/DDBJ whole genome shotgun (WGS) entry which is preliminary data.</text>
</comment>
<keyword evidence="7" id="KW-0862">Zinc</keyword>
<evidence type="ECO:0000256" key="2">
    <source>
        <dbReference type="ARBA" id="ARBA00010857"/>
    </source>
</evidence>
<evidence type="ECO:0000313" key="18">
    <source>
        <dbReference type="EMBL" id="KAK1339524.1"/>
    </source>
</evidence>
<feature type="compositionally biased region" description="Low complexity" evidence="16">
    <location>
        <begin position="561"/>
        <end position="573"/>
    </location>
</feature>
<dbReference type="FunFam" id="1.20.5.650:FF:000001">
    <property type="entry name" value="transcription factor IIIB 90 kDa subunit isoform X2"/>
    <property type="match status" value="1"/>
</dbReference>
<dbReference type="InterPro" id="IPR011665">
    <property type="entry name" value="BRF1_TBP-bd_dom"/>
</dbReference>
<dbReference type="GO" id="GO:0017025">
    <property type="term" value="F:TBP-class protein binding"/>
    <property type="evidence" value="ECO:0007669"/>
    <property type="project" value="InterPro"/>
</dbReference>
<feature type="compositionally biased region" description="Basic and acidic residues" evidence="16">
    <location>
        <begin position="866"/>
        <end position="875"/>
    </location>
</feature>
<evidence type="ECO:0000256" key="16">
    <source>
        <dbReference type="SAM" id="MobiDB-lite"/>
    </source>
</evidence>
<comment type="subcellular location">
    <subcellularLocation>
        <location evidence="1">Nucleus</location>
    </subcellularLocation>
</comment>
<dbReference type="PROSITE" id="PS51134">
    <property type="entry name" value="ZF_TFIIB"/>
    <property type="match status" value="1"/>
</dbReference>
<feature type="compositionally biased region" description="Low complexity" evidence="16">
    <location>
        <begin position="254"/>
        <end position="266"/>
    </location>
</feature>
<evidence type="ECO:0000256" key="12">
    <source>
        <dbReference type="ARBA" id="ARBA00031009"/>
    </source>
</evidence>
<comment type="similarity">
    <text evidence="2">Belongs to the TFIIB family.</text>
</comment>
<dbReference type="GO" id="GO:0097550">
    <property type="term" value="C:transcription preinitiation complex"/>
    <property type="evidence" value="ECO:0007669"/>
    <property type="project" value="TreeGrafter"/>
</dbReference>
<keyword evidence="8" id="KW-0805">Transcription regulation</keyword>
<keyword evidence="19" id="KW-1185">Reference proteome</keyword>
<feature type="compositionally biased region" description="Basic residues" evidence="16">
    <location>
        <begin position="735"/>
        <end position="745"/>
    </location>
</feature>
<feature type="region of interest" description="Disordered" evidence="16">
    <location>
        <begin position="715"/>
        <end position="875"/>
    </location>
</feature>
<dbReference type="InterPro" id="IPR013150">
    <property type="entry name" value="TFIIB_cyclin"/>
</dbReference>
<evidence type="ECO:0000256" key="1">
    <source>
        <dbReference type="ARBA" id="ARBA00004123"/>
    </source>
</evidence>
<evidence type="ECO:0000256" key="15">
    <source>
        <dbReference type="PROSITE-ProRule" id="PRU00469"/>
    </source>
</evidence>